<evidence type="ECO:0008006" key="3">
    <source>
        <dbReference type="Google" id="ProtNLM"/>
    </source>
</evidence>
<comment type="caution">
    <text evidence="1">The sequence shown here is derived from an EMBL/GenBank/DDBJ whole genome shotgun (WGS) entry which is preliminary data.</text>
</comment>
<organism evidence="1 2">
    <name type="scientific">Palleronia pontilimi</name>
    <dbReference type="NCBI Taxonomy" id="1964209"/>
    <lineage>
        <taxon>Bacteria</taxon>
        <taxon>Pseudomonadati</taxon>
        <taxon>Pseudomonadota</taxon>
        <taxon>Alphaproteobacteria</taxon>
        <taxon>Rhodobacterales</taxon>
        <taxon>Roseobacteraceae</taxon>
        <taxon>Palleronia</taxon>
    </lineage>
</organism>
<proteinExistence type="predicted"/>
<evidence type="ECO:0000313" key="2">
    <source>
        <dbReference type="Proteomes" id="UP000642488"/>
    </source>
</evidence>
<name>A0A934M8C7_9RHOB</name>
<gene>
    <name evidence="1" type="ORF">ILP92_00610</name>
</gene>
<keyword evidence="2" id="KW-1185">Reference proteome</keyword>
<dbReference type="AlphaFoldDB" id="A0A934M8C7"/>
<accession>A0A934M8C7</accession>
<sequence>MTYRMLTTFIGTEDGGAAFDWKVLTGLAVGLGIAVGTFTYDGSKGAVVNVESTLEDESLPDRIFPGRTTN</sequence>
<reference evidence="1" key="1">
    <citation type="submission" date="2020-12" db="EMBL/GenBank/DDBJ databases">
        <title>Bacterial taxonomy.</title>
        <authorList>
            <person name="Pan X."/>
        </authorList>
    </citation>
    <scope>NUCLEOTIDE SEQUENCE</scope>
    <source>
        <strain evidence="1">KCTC 52957</strain>
    </source>
</reference>
<dbReference type="Proteomes" id="UP000642488">
    <property type="component" value="Unassembled WGS sequence"/>
</dbReference>
<dbReference type="RefSeq" id="WP_198914433.1">
    <property type="nucleotide sequence ID" value="NZ_JAEKPD010000001.1"/>
</dbReference>
<protein>
    <recommendedName>
        <fullName evidence="3">Flp pilus assembly protein, pilin Flp</fullName>
    </recommendedName>
</protein>
<evidence type="ECO:0000313" key="1">
    <source>
        <dbReference type="EMBL" id="MBJ3761252.1"/>
    </source>
</evidence>
<dbReference type="EMBL" id="JAEKPD010000001">
    <property type="protein sequence ID" value="MBJ3761252.1"/>
    <property type="molecule type" value="Genomic_DNA"/>
</dbReference>